<proteinExistence type="predicted"/>
<keyword evidence="2" id="KW-0808">Transferase</keyword>
<dbReference type="InterPro" id="IPR006342">
    <property type="entry name" value="FkbM_mtfrase"/>
</dbReference>
<gene>
    <name evidence="2" type="ORF">SAMN04515674_10947</name>
</gene>
<dbReference type="Pfam" id="PF05050">
    <property type="entry name" value="Methyltransf_21"/>
    <property type="match status" value="1"/>
</dbReference>
<protein>
    <submittedName>
        <fullName evidence="2">Methyltransferase, FkbM family</fullName>
    </submittedName>
</protein>
<evidence type="ECO:0000259" key="1">
    <source>
        <dbReference type="Pfam" id="PF05050"/>
    </source>
</evidence>
<dbReference type="GO" id="GO:0008168">
    <property type="term" value="F:methyltransferase activity"/>
    <property type="evidence" value="ECO:0007669"/>
    <property type="project" value="UniProtKB-KW"/>
</dbReference>
<dbReference type="STRING" id="1079859.SAMN04515674_10947"/>
<feature type="domain" description="Methyltransferase FkbM" evidence="1">
    <location>
        <begin position="59"/>
        <end position="160"/>
    </location>
</feature>
<dbReference type="EMBL" id="FOXH01000009">
    <property type="protein sequence ID" value="SFQ05402.1"/>
    <property type="molecule type" value="Genomic_DNA"/>
</dbReference>
<keyword evidence="2" id="KW-0489">Methyltransferase</keyword>
<keyword evidence="3" id="KW-1185">Reference proteome</keyword>
<name>A0A1I5VDB9_9BACT</name>
<dbReference type="Gene3D" id="3.40.50.150">
    <property type="entry name" value="Vaccinia Virus protein VP39"/>
    <property type="match status" value="1"/>
</dbReference>
<dbReference type="AlphaFoldDB" id="A0A1I5VDB9"/>
<accession>A0A1I5VDB9</accession>
<dbReference type="GO" id="GO:0032259">
    <property type="term" value="P:methylation"/>
    <property type="evidence" value="ECO:0007669"/>
    <property type="project" value="UniProtKB-KW"/>
</dbReference>
<organism evidence="2 3">
    <name type="scientific">Pseudarcicella hirudinis</name>
    <dbReference type="NCBI Taxonomy" id="1079859"/>
    <lineage>
        <taxon>Bacteria</taxon>
        <taxon>Pseudomonadati</taxon>
        <taxon>Bacteroidota</taxon>
        <taxon>Cytophagia</taxon>
        <taxon>Cytophagales</taxon>
        <taxon>Flectobacillaceae</taxon>
        <taxon>Pseudarcicella</taxon>
    </lineage>
</organism>
<dbReference type="InterPro" id="IPR029063">
    <property type="entry name" value="SAM-dependent_MTases_sf"/>
</dbReference>
<dbReference type="Proteomes" id="UP000199306">
    <property type="component" value="Unassembled WGS sequence"/>
</dbReference>
<sequence length="318" mass="36646">MIDKVLNQPEIQQEPPILIDIGASGKIHKSWKSIAKYSICIAFDADDRDFGHVKEESKNFKKLYIYNCIVSDKKTSESDFYLTKSPHCSSLLAPDPDSLQDWSFAPLFNVDRIAKIRTIDLPSVLKELNIQKVDWFKSDSQGIDLRLFKSLGDELTKNILVAEFEPGLMDAYKGEDKLHSILCHMENTKKFWLSDLVIKGSQRISENRLNNVFRSLPLRKLFNAVGKTSPGWGEMTYINNFKDENLSKRDFLLGWVFSSIQQQNGFAYEIAENGYEIFQEDLFKEMSQYSKSKLKKEFISFSYIPLAYKKVLRETGIG</sequence>
<evidence type="ECO:0000313" key="3">
    <source>
        <dbReference type="Proteomes" id="UP000199306"/>
    </source>
</evidence>
<evidence type="ECO:0000313" key="2">
    <source>
        <dbReference type="EMBL" id="SFQ05402.1"/>
    </source>
</evidence>
<reference evidence="2 3" key="1">
    <citation type="submission" date="2016-10" db="EMBL/GenBank/DDBJ databases">
        <authorList>
            <person name="de Groot N.N."/>
        </authorList>
    </citation>
    <scope>NUCLEOTIDE SEQUENCE [LARGE SCALE GENOMIC DNA]</scope>
    <source>
        <strain evidence="3">E92,LMG 26720,CCM 7988</strain>
    </source>
</reference>